<sequence>PADTASKYGVTMWHSFGNLVDCASFDSYLTYKHNADVFQGQSGSPNFYSPDGINFYIVGIQSTESDDGNYSVGITPASFADIQTWSAQ</sequence>
<evidence type="ECO:0008006" key="4">
    <source>
        <dbReference type="Google" id="ProtNLM"/>
    </source>
</evidence>
<dbReference type="InterPro" id="IPR009003">
    <property type="entry name" value="Peptidase_S1_PA"/>
</dbReference>
<keyword evidence="1" id="KW-0378">Hydrolase</keyword>
<keyword evidence="1" id="KW-0645">Protease</keyword>
<dbReference type="GO" id="GO:0008236">
    <property type="term" value="F:serine-type peptidase activity"/>
    <property type="evidence" value="ECO:0007669"/>
    <property type="project" value="UniProtKB-KW"/>
</dbReference>
<organism evidence="2 3">
    <name type="scientific">Bacillus toyonensis</name>
    <dbReference type="NCBI Taxonomy" id="155322"/>
    <lineage>
        <taxon>Bacteria</taxon>
        <taxon>Bacillati</taxon>
        <taxon>Bacillota</taxon>
        <taxon>Bacilli</taxon>
        <taxon>Bacillales</taxon>
        <taxon>Bacillaceae</taxon>
        <taxon>Bacillus</taxon>
        <taxon>Bacillus cereus group</taxon>
    </lineage>
</organism>
<evidence type="ECO:0000256" key="1">
    <source>
        <dbReference type="ARBA" id="ARBA00022825"/>
    </source>
</evidence>
<name>A0A2A8H9I6_9BACI</name>
<evidence type="ECO:0000313" key="2">
    <source>
        <dbReference type="EMBL" id="PEP96509.1"/>
    </source>
</evidence>
<keyword evidence="1" id="KW-0720">Serine protease</keyword>
<comment type="caution">
    <text evidence="2">The sequence shown here is derived from an EMBL/GenBank/DDBJ whole genome shotgun (WGS) entry which is preliminary data.</text>
</comment>
<proteinExistence type="predicted"/>
<reference evidence="2 3" key="1">
    <citation type="submission" date="2017-09" db="EMBL/GenBank/DDBJ databases">
        <title>Large-scale bioinformatics analysis of Bacillus genomes uncovers conserved roles of natural products in bacterial physiology.</title>
        <authorList>
            <consortium name="Agbiome Team Llc"/>
            <person name="Bleich R.M."/>
            <person name="Grubbs K.J."/>
            <person name="Santa Maria K.C."/>
            <person name="Allen S.E."/>
            <person name="Farag S."/>
            <person name="Shank E.A."/>
            <person name="Bowers A."/>
        </authorList>
    </citation>
    <scope>NUCLEOTIDE SEQUENCE [LARGE SCALE GENOMIC DNA]</scope>
    <source>
        <strain evidence="2 3">AFS021349</strain>
    </source>
</reference>
<dbReference type="AlphaFoldDB" id="A0A2A8H9I6"/>
<accession>A0A2A8H9I6</accession>
<dbReference type="EMBL" id="NUBY01000185">
    <property type="protein sequence ID" value="PEP96509.1"/>
    <property type="molecule type" value="Genomic_DNA"/>
</dbReference>
<evidence type="ECO:0000313" key="3">
    <source>
        <dbReference type="Proteomes" id="UP000220841"/>
    </source>
</evidence>
<dbReference type="SUPFAM" id="SSF50494">
    <property type="entry name" value="Trypsin-like serine proteases"/>
    <property type="match status" value="1"/>
</dbReference>
<dbReference type="Proteomes" id="UP000220841">
    <property type="component" value="Unassembled WGS sequence"/>
</dbReference>
<feature type="non-terminal residue" evidence="2">
    <location>
        <position position="1"/>
    </location>
</feature>
<dbReference type="Gene3D" id="2.40.10.10">
    <property type="entry name" value="Trypsin-like serine proteases"/>
    <property type="match status" value="1"/>
</dbReference>
<dbReference type="InterPro" id="IPR043504">
    <property type="entry name" value="Peptidase_S1_PA_chymotrypsin"/>
</dbReference>
<protein>
    <recommendedName>
        <fullName evidence="4">Serine protease</fullName>
    </recommendedName>
</protein>
<dbReference type="RefSeq" id="WP_179884287.1">
    <property type="nucleotide sequence ID" value="NZ_NUBY01000185.1"/>
</dbReference>
<gene>
    <name evidence="2" type="ORF">CN585_25410</name>
</gene>